<protein>
    <submittedName>
        <fullName evidence="2">Uncharacterized protein</fullName>
    </submittedName>
</protein>
<gene>
    <name evidence="2" type="ORF">O0S08_32345</name>
</gene>
<name>A0ABY7GVH1_9BACT</name>
<organism evidence="2 3">
    <name type="scientific">Nannocystis punicea</name>
    <dbReference type="NCBI Taxonomy" id="2995304"/>
    <lineage>
        <taxon>Bacteria</taxon>
        <taxon>Pseudomonadati</taxon>
        <taxon>Myxococcota</taxon>
        <taxon>Polyangia</taxon>
        <taxon>Nannocystales</taxon>
        <taxon>Nannocystaceae</taxon>
        <taxon>Nannocystis</taxon>
    </lineage>
</organism>
<feature type="region of interest" description="Disordered" evidence="1">
    <location>
        <begin position="1"/>
        <end position="65"/>
    </location>
</feature>
<dbReference type="RefSeq" id="WP_269033231.1">
    <property type="nucleotide sequence ID" value="NZ_CP114040.1"/>
</dbReference>
<evidence type="ECO:0000313" key="2">
    <source>
        <dbReference type="EMBL" id="WAS90904.1"/>
    </source>
</evidence>
<dbReference type="Proteomes" id="UP001164459">
    <property type="component" value="Chromosome"/>
</dbReference>
<feature type="compositionally biased region" description="Basic and acidic residues" evidence="1">
    <location>
        <begin position="33"/>
        <end position="44"/>
    </location>
</feature>
<dbReference type="EMBL" id="CP114040">
    <property type="protein sequence ID" value="WAS90904.1"/>
    <property type="molecule type" value="Genomic_DNA"/>
</dbReference>
<feature type="region of interest" description="Disordered" evidence="1">
    <location>
        <begin position="88"/>
        <end position="112"/>
    </location>
</feature>
<evidence type="ECO:0000256" key="1">
    <source>
        <dbReference type="SAM" id="MobiDB-lite"/>
    </source>
</evidence>
<evidence type="ECO:0000313" key="3">
    <source>
        <dbReference type="Proteomes" id="UP001164459"/>
    </source>
</evidence>
<proteinExistence type="predicted"/>
<sequence>MTRSTECIGWRMGGADESDTGPVDIPDFGDPQPEGRKGKIVREVEAEESAEDVGGRERRVADREYRANTSAAYPGGLARAVRSYSGIAPSMAPNPGARGGDRASAGEGRCGATRQAAARRVHEGGRRLACRLPGDPRRSSRRARLCGCSDGGPTQLVVDAAQPKLYVVRTLANTIG</sequence>
<accession>A0ABY7GVH1</accession>
<feature type="compositionally biased region" description="Basic and acidic residues" evidence="1">
    <location>
        <begin position="53"/>
        <end position="65"/>
    </location>
</feature>
<keyword evidence="3" id="KW-1185">Reference proteome</keyword>
<reference evidence="2" key="1">
    <citation type="submission" date="2022-11" db="EMBL/GenBank/DDBJ databases">
        <title>Minimal conservation of predation-associated metabolite biosynthetic gene clusters underscores biosynthetic potential of Myxococcota including descriptions for ten novel species: Archangium lansinium sp. nov., Myxococcus landrumus sp. nov., Nannocystis bai.</title>
        <authorList>
            <person name="Ahearne A."/>
            <person name="Stevens C."/>
            <person name="Dowd S."/>
        </authorList>
    </citation>
    <scope>NUCLEOTIDE SEQUENCE</scope>
    <source>
        <strain evidence="2">Fl3</strain>
    </source>
</reference>